<dbReference type="Pfam" id="PF00382">
    <property type="entry name" value="TFIIB"/>
    <property type="match status" value="2"/>
</dbReference>
<dbReference type="Gene3D" id="1.20.5.650">
    <property type="entry name" value="Single helix bin"/>
    <property type="match status" value="1"/>
</dbReference>
<dbReference type="GO" id="GO:0070897">
    <property type="term" value="P:transcription preinitiation complex assembly"/>
    <property type="evidence" value="ECO:0007669"/>
    <property type="project" value="InterPro"/>
</dbReference>
<dbReference type="FunCoup" id="A0A7M7PPD6">
    <property type="interactions" value="1731"/>
</dbReference>
<evidence type="ECO:0000256" key="17">
    <source>
        <dbReference type="SAM" id="MobiDB-lite"/>
    </source>
</evidence>
<dbReference type="SUPFAM" id="SSF47954">
    <property type="entry name" value="Cyclin-like"/>
    <property type="match status" value="2"/>
</dbReference>
<proteinExistence type="inferred from homology"/>
<dbReference type="CDD" id="cd20554">
    <property type="entry name" value="CYCLIN_TFIIIB90_rpt2"/>
    <property type="match status" value="1"/>
</dbReference>
<feature type="domain" description="TFIIB-type" evidence="18">
    <location>
        <begin position="2"/>
        <end position="34"/>
    </location>
</feature>
<keyword evidence="11" id="KW-0539">Nucleus</keyword>
<feature type="region of interest" description="Disordered" evidence="17">
    <location>
        <begin position="568"/>
        <end position="597"/>
    </location>
</feature>
<feature type="region of interest" description="Disordered" evidence="17">
    <location>
        <begin position="352"/>
        <end position="372"/>
    </location>
</feature>
<evidence type="ECO:0000256" key="8">
    <source>
        <dbReference type="ARBA" id="ARBA00023015"/>
    </source>
</evidence>
<reference evidence="19" key="2">
    <citation type="submission" date="2021-01" db="UniProtKB">
        <authorList>
            <consortium name="EnsemblMetazoa"/>
        </authorList>
    </citation>
    <scope>IDENTIFICATION</scope>
</reference>
<protein>
    <recommendedName>
        <fullName evidence="14">Transcription factor IIIB 90 kDa subunit</fullName>
    </recommendedName>
    <alternativeName>
        <fullName evidence="12">B-related factor 1</fullName>
    </alternativeName>
</protein>
<feature type="region of interest" description="Disordered" evidence="17">
    <location>
        <begin position="673"/>
        <end position="716"/>
    </location>
</feature>
<dbReference type="InterPro" id="IPR013150">
    <property type="entry name" value="TFIIB_cyclin"/>
</dbReference>
<evidence type="ECO:0000256" key="1">
    <source>
        <dbReference type="ARBA" id="ARBA00004123"/>
    </source>
</evidence>
<evidence type="ECO:0000256" key="6">
    <source>
        <dbReference type="ARBA" id="ARBA00022771"/>
    </source>
</evidence>
<feature type="compositionally biased region" description="Basic and acidic residues" evidence="17">
    <location>
        <begin position="691"/>
        <end position="700"/>
    </location>
</feature>
<feature type="compositionally biased region" description="Low complexity" evidence="17">
    <location>
        <begin position="622"/>
        <end position="634"/>
    </location>
</feature>
<dbReference type="PROSITE" id="PS51134">
    <property type="entry name" value="ZF_TFIIB"/>
    <property type="match status" value="1"/>
</dbReference>
<dbReference type="CDD" id="cd20553">
    <property type="entry name" value="CYCLIN_TFIIIB90_rpt1"/>
    <property type="match status" value="1"/>
</dbReference>
<feature type="compositionally biased region" description="Basic and acidic residues" evidence="17">
    <location>
        <begin position="390"/>
        <end position="401"/>
    </location>
</feature>
<comment type="subunit">
    <text evidence="13">TFIIIB comprises at least the TATA-binding protein (TBP) and the B-related factor 1 (BRF1/TFIIIB90). Interacts with BDP1. Interacts with MAF1.</text>
</comment>
<accession>A0A7M7PPD6</accession>
<comment type="subcellular location">
    <subcellularLocation>
        <location evidence="1">Nucleus</location>
    </subcellularLocation>
</comment>
<dbReference type="Pfam" id="PF08271">
    <property type="entry name" value="Zn_Ribbon_TF"/>
    <property type="match status" value="1"/>
</dbReference>
<dbReference type="InParanoid" id="A0A7M7PPD6"/>
<keyword evidence="8" id="KW-0805">Transcription regulation</keyword>
<evidence type="ECO:0000256" key="11">
    <source>
        <dbReference type="ARBA" id="ARBA00023242"/>
    </source>
</evidence>
<feature type="region of interest" description="Disordered" evidence="17">
    <location>
        <begin position="619"/>
        <end position="651"/>
    </location>
</feature>
<evidence type="ECO:0000256" key="7">
    <source>
        <dbReference type="ARBA" id="ARBA00022833"/>
    </source>
</evidence>
<evidence type="ECO:0000256" key="12">
    <source>
        <dbReference type="ARBA" id="ARBA00031009"/>
    </source>
</evidence>
<evidence type="ECO:0000256" key="15">
    <source>
        <dbReference type="PROSITE-ProRule" id="PRU00469"/>
    </source>
</evidence>
<dbReference type="Gene3D" id="1.10.472.10">
    <property type="entry name" value="Cyclin-like"/>
    <property type="match status" value="2"/>
</dbReference>
<dbReference type="GO" id="GO:0097550">
    <property type="term" value="C:transcription preinitiation complex"/>
    <property type="evidence" value="ECO:0000318"/>
    <property type="project" value="GO_Central"/>
</dbReference>
<dbReference type="InterPro" id="IPR000812">
    <property type="entry name" value="TFIIB"/>
</dbReference>
<dbReference type="InterPro" id="IPR036915">
    <property type="entry name" value="Cyclin-like_sf"/>
</dbReference>
<dbReference type="GO" id="GO:0006383">
    <property type="term" value="P:transcription by RNA polymerase III"/>
    <property type="evidence" value="ECO:0000318"/>
    <property type="project" value="GO_Central"/>
</dbReference>
<dbReference type="GO" id="GO:0000995">
    <property type="term" value="F:RNA polymerase III general transcription initiation factor activity"/>
    <property type="evidence" value="ECO:0000318"/>
    <property type="project" value="GO_Central"/>
</dbReference>
<dbReference type="AlphaFoldDB" id="A0A7M7PPD6"/>
<dbReference type="FunFam" id="1.10.472.10:FF:000002">
    <property type="entry name" value="Transcription factor IIIB 90 kDa subunit"/>
    <property type="match status" value="1"/>
</dbReference>
<dbReference type="InterPro" id="IPR011665">
    <property type="entry name" value="BRF1_TBP-bd_dom"/>
</dbReference>
<reference evidence="20" key="1">
    <citation type="submission" date="2015-02" db="EMBL/GenBank/DDBJ databases">
        <title>Genome sequencing for Strongylocentrotus purpuratus.</title>
        <authorList>
            <person name="Murali S."/>
            <person name="Liu Y."/>
            <person name="Vee V."/>
            <person name="English A."/>
            <person name="Wang M."/>
            <person name="Skinner E."/>
            <person name="Han Y."/>
            <person name="Muzny D.M."/>
            <person name="Worley K.C."/>
            <person name="Gibbs R.A."/>
        </authorList>
    </citation>
    <scope>NUCLEOTIDE SEQUENCE</scope>
</reference>
<dbReference type="FunFam" id="1.10.472.10:FF:000007">
    <property type="entry name" value="Transcription factor IIIB 90 kDa subunit"/>
    <property type="match status" value="1"/>
</dbReference>
<dbReference type="RefSeq" id="XP_030854474.1">
    <property type="nucleotide sequence ID" value="XM_030998614.1"/>
</dbReference>
<dbReference type="InterPro" id="IPR013763">
    <property type="entry name" value="Cyclin-like_dom"/>
</dbReference>
<keyword evidence="4" id="KW-0479">Metal-binding</keyword>
<evidence type="ECO:0000256" key="9">
    <source>
        <dbReference type="ARBA" id="ARBA00023159"/>
    </source>
</evidence>
<dbReference type="OrthoDB" id="511529at2759"/>
<evidence type="ECO:0000313" key="20">
    <source>
        <dbReference type="Proteomes" id="UP000007110"/>
    </source>
</evidence>
<dbReference type="GO" id="GO:0006352">
    <property type="term" value="P:DNA-templated transcription initiation"/>
    <property type="evidence" value="ECO:0000318"/>
    <property type="project" value="GO_Central"/>
</dbReference>
<name>A0A7M7PPD6_STRPU</name>
<dbReference type="OMA" id="TIHINIY"/>
<dbReference type="FunFam" id="1.20.5.650:FF:000001">
    <property type="entry name" value="transcription factor IIIB 90 kDa subunit isoform X2"/>
    <property type="match status" value="1"/>
</dbReference>
<evidence type="ECO:0000256" key="10">
    <source>
        <dbReference type="ARBA" id="ARBA00023163"/>
    </source>
</evidence>
<keyword evidence="6 15" id="KW-0863">Zinc-finger</keyword>
<dbReference type="InterPro" id="IPR013137">
    <property type="entry name" value="Znf_TFIIB"/>
</dbReference>
<dbReference type="PANTHER" id="PTHR11618">
    <property type="entry name" value="TRANSCRIPTION INITIATION FACTOR IIB-RELATED"/>
    <property type="match status" value="1"/>
</dbReference>
<dbReference type="Pfam" id="PF07741">
    <property type="entry name" value="BRF1"/>
    <property type="match status" value="1"/>
</dbReference>
<dbReference type="Proteomes" id="UP000007110">
    <property type="component" value="Unassembled WGS sequence"/>
</dbReference>
<dbReference type="PANTHER" id="PTHR11618:SF4">
    <property type="entry name" value="TRANSCRIPTION FACTOR IIIB 90 KDA SUBUNIT"/>
    <property type="match status" value="1"/>
</dbReference>
<dbReference type="GO" id="GO:0001006">
    <property type="term" value="F:RNA polymerase III type 3 promoter sequence-specific DNA binding"/>
    <property type="evidence" value="ECO:0000318"/>
    <property type="project" value="GO_Central"/>
</dbReference>
<dbReference type="EnsemblMetazoa" id="XM_030998614">
    <property type="protein sequence ID" value="XP_030854474"/>
    <property type="gene ID" value="LOC589274"/>
</dbReference>
<evidence type="ECO:0000256" key="3">
    <source>
        <dbReference type="ARBA" id="ARBA00022553"/>
    </source>
</evidence>
<dbReference type="GO" id="GO:0005634">
    <property type="term" value="C:nucleus"/>
    <property type="evidence" value="ECO:0000318"/>
    <property type="project" value="GO_Central"/>
</dbReference>
<dbReference type="SUPFAM" id="SSF57783">
    <property type="entry name" value="Zinc beta-ribbon"/>
    <property type="match status" value="1"/>
</dbReference>
<evidence type="ECO:0000256" key="5">
    <source>
        <dbReference type="ARBA" id="ARBA00022737"/>
    </source>
</evidence>
<dbReference type="GeneID" id="589274"/>
<evidence type="ECO:0000256" key="2">
    <source>
        <dbReference type="ARBA" id="ARBA00010857"/>
    </source>
</evidence>
<evidence type="ECO:0000259" key="18">
    <source>
        <dbReference type="PROSITE" id="PS51134"/>
    </source>
</evidence>
<evidence type="ECO:0000256" key="14">
    <source>
        <dbReference type="ARBA" id="ARBA00072559"/>
    </source>
</evidence>
<dbReference type="Gene3D" id="2.20.25.10">
    <property type="match status" value="1"/>
</dbReference>
<dbReference type="SMART" id="SM00385">
    <property type="entry name" value="CYCLIN"/>
    <property type="match status" value="2"/>
</dbReference>
<comment type="similarity">
    <text evidence="2">Belongs to the TFIIB family.</text>
</comment>
<keyword evidence="16" id="KW-0175">Coiled coil</keyword>
<evidence type="ECO:0000313" key="19">
    <source>
        <dbReference type="EnsemblMetazoa" id="XP_030854474"/>
    </source>
</evidence>
<evidence type="ECO:0000256" key="4">
    <source>
        <dbReference type="ARBA" id="ARBA00022723"/>
    </source>
</evidence>
<keyword evidence="10" id="KW-0804">Transcription</keyword>
<keyword evidence="5" id="KW-0677">Repeat</keyword>
<dbReference type="GO" id="GO:0008270">
    <property type="term" value="F:zinc ion binding"/>
    <property type="evidence" value="ECO:0007669"/>
    <property type="project" value="UniProtKB-KW"/>
</dbReference>
<dbReference type="FunFam" id="2.20.25.10:FF:000012">
    <property type="entry name" value="Putative transcription factor IIIB 90 kDa subunit"/>
    <property type="match status" value="1"/>
</dbReference>
<feature type="coiled-coil region" evidence="16">
    <location>
        <begin position="307"/>
        <end position="334"/>
    </location>
</feature>
<keyword evidence="9" id="KW-0010">Activator</keyword>
<feature type="compositionally biased region" description="Polar residues" evidence="17">
    <location>
        <begin position="405"/>
        <end position="416"/>
    </location>
</feature>
<keyword evidence="20" id="KW-1185">Reference proteome</keyword>
<feature type="compositionally biased region" description="Basic and acidic residues" evidence="17">
    <location>
        <begin position="422"/>
        <end position="433"/>
    </location>
</feature>
<dbReference type="GO" id="GO:0017025">
    <property type="term" value="F:TBP-class protein binding"/>
    <property type="evidence" value="ECO:0007669"/>
    <property type="project" value="InterPro"/>
</dbReference>
<evidence type="ECO:0000256" key="16">
    <source>
        <dbReference type="SAM" id="Coils"/>
    </source>
</evidence>
<dbReference type="KEGG" id="spu:589274"/>
<feature type="region of interest" description="Disordered" evidence="17">
    <location>
        <begin position="386"/>
        <end position="468"/>
    </location>
</feature>
<organism evidence="19 20">
    <name type="scientific">Strongylocentrotus purpuratus</name>
    <name type="common">Purple sea urchin</name>
    <dbReference type="NCBI Taxonomy" id="7668"/>
    <lineage>
        <taxon>Eukaryota</taxon>
        <taxon>Metazoa</taxon>
        <taxon>Echinodermata</taxon>
        <taxon>Eleutherozoa</taxon>
        <taxon>Echinozoa</taxon>
        <taxon>Echinoidea</taxon>
        <taxon>Euechinoidea</taxon>
        <taxon>Echinacea</taxon>
        <taxon>Camarodonta</taxon>
        <taxon>Echinidea</taxon>
        <taxon>Strongylocentrotidae</taxon>
        <taxon>Strongylocentrotus</taxon>
    </lineage>
</organism>
<evidence type="ECO:0000256" key="13">
    <source>
        <dbReference type="ARBA" id="ARBA00063003"/>
    </source>
</evidence>
<keyword evidence="7" id="KW-0862">Zinc</keyword>
<dbReference type="PRINTS" id="PR00685">
    <property type="entry name" value="TIFACTORIIB"/>
</dbReference>
<keyword evidence="3" id="KW-0597">Phosphoprotein</keyword>
<sequence length="797" mass="87265">MSKATVCSNCGGSDIDTDQARGNAVCVSCGAVIEDNFIVSEVGFAENTLGGTSVIGQFVSSEGDKSHTLGNNFRHGYGKESRTVTLQQGKRHIQNLGGQLKLNQHRNDMAYNFFKMAVQKKLTRGRKTMHIVAACLYLVCRLESTPHMLLDLSDLLQVNVYVLGKTYLKLCQELHINVPAIDPCLFIQRFAHKLEFDERTDVVCETALRLVSRMKRDWMHTGRRPSGLCGAALLVAARMHNFSRTQKDVIKVVKVCDATLRKRLSEFEETPSGKLTIDEFHKIDLEEEQDPPSFTRGRRTAKLAQLEELSKKQVRELEGEIATIQNEIESALHKKVPGLALLFPDAAAALGSVPEEDDSNAGGAEPSKENIELLKRLEGDSVKTLIENENDPHKQSQKVDETGENADSATKSSVNAGTGGGEDGREGEEKGGGDGEGGGGEKGGEDRASGAGGGGGGDATSAEKTLPSGDVIDTLLGSAVWSDEDKGLGPSPLSLGFESIIKEAAIPEEKSPDSDDGELDLTGIDEKEMELFILSEKEVMIKTTLWMKENGEYMKLMEEKELRLRKERELLGLKPDQPKKKRKNNKKPPIQANTAGEAIEKLLVEKKISSKINYDVLRDLTQPSPSHKPSQPSQLAETPPSVNLSTPFRAGGVSQGAQLTRAGSLGGVKRLRQGITPTRPTVREGPAQKTAKLEPKEEKNPNPFTMPQPKAPDDIVVESGPVQYDAEDGPHHEDEGEDEYYDEEDDHLQSAAQLMGHRGRLRESVVQSLIFTKKHLIKSLNRANSLLNNVNMLLTFW</sequence>
<dbReference type="GO" id="GO:0000126">
    <property type="term" value="C:transcription factor TFIIIB complex"/>
    <property type="evidence" value="ECO:0000318"/>
    <property type="project" value="GO_Central"/>
</dbReference>